<gene>
    <name evidence="1" type="ORF">GCM10008106_32360</name>
</gene>
<reference evidence="1" key="2">
    <citation type="submission" date="2020-09" db="EMBL/GenBank/DDBJ databases">
        <authorList>
            <person name="Sun Q."/>
            <person name="Kim S."/>
        </authorList>
    </citation>
    <scope>NUCLEOTIDE SEQUENCE</scope>
    <source>
        <strain evidence="1">KCTC 23224</strain>
    </source>
</reference>
<proteinExistence type="predicted"/>
<accession>A0A8J3D0T0</accession>
<dbReference type="AlphaFoldDB" id="A0A8J3D0T0"/>
<organism evidence="1 2">
    <name type="scientific">Mongoliitalea lutea</name>
    <dbReference type="NCBI Taxonomy" id="849756"/>
    <lineage>
        <taxon>Bacteria</taxon>
        <taxon>Pseudomonadati</taxon>
        <taxon>Bacteroidota</taxon>
        <taxon>Cytophagia</taxon>
        <taxon>Cytophagales</taxon>
        <taxon>Cyclobacteriaceae</taxon>
        <taxon>Mongoliitalea</taxon>
    </lineage>
</organism>
<sequence>MNKKDEIKKFLPKIGSPLVNELKAKSPRAVLQEYGDAIDESYPNYFRSFITETSRIESESEAVIMSYSFYLIAFIAKGYNYKLFEVIPKFPDKPYPVELILFDRQPSNEGEFESEKELKEKLDSFFQSSFFSNVVNNLSSQVDLYNESRNEKL</sequence>
<protein>
    <submittedName>
        <fullName evidence="1">Uncharacterized protein</fullName>
    </submittedName>
</protein>
<dbReference type="EMBL" id="BMYF01000023">
    <property type="protein sequence ID" value="GHB49103.1"/>
    <property type="molecule type" value="Genomic_DNA"/>
</dbReference>
<dbReference type="RefSeq" id="WP_189585150.1">
    <property type="nucleotide sequence ID" value="NZ_BMYF01000023.1"/>
</dbReference>
<evidence type="ECO:0000313" key="1">
    <source>
        <dbReference type="EMBL" id="GHB49103.1"/>
    </source>
</evidence>
<reference evidence="1" key="1">
    <citation type="journal article" date="2014" name="Int. J. Syst. Evol. Microbiol.">
        <title>Complete genome sequence of Corynebacterium casei LMG S-19264T (=DSM 44701T), isolated from a smear-ripened cheese.</title>
        <authorList>
            <consortium name="US DOE Joint Genome Institute (JGI-PGF)"/>
            <person name="Walter F."/>
            <person name="Albersmeier A."/>
            <person name="Kalinowski J."/>
            <person name="Ruckert C."/>
        </authorList>
    </citation>
    <scope>NUCLEOTIDE SEQUENCE</scope>
    <source>
        <strain evidence="1">KCTC 23224</strain>
    </source>
</reference>
<evidence type="ECO:0000313" key="2">
    <source>
        <dbReference type="Proteomes" id="UP000642809"/>
    </source>
</evidence>
<comment type="caution">
    <text evidence="1">The sequence shown here is derived from an EMBL/GenBank/DDBJ whole genome shotgun (WGS) entry which is preliminary data.</text>
</comment>
<name>A0A8J3D0T0_9BACT</name>
<keyword evidence="2" id="KW-1185">Reference proteome</keyword>
<dbReference type="Proteomes" id="UP000642809">
    <property type="component" value="Unassembled WGS sequence"/>
</dbReference>